<evidence type="ECO:0000313" key="1">
    <source>
        <dbReference type="EMBL" id="GGS43043.1"/>
    </source>
</evidence>
<name>A0ABQ2SXR2_STREZ</name>
<comment type="caution">
    <text evidence="1">The sequence shown here is derived from an EMBL/GenBank/DDBJ whole genome shotgun (WGS) entry which is preliminary data.</text>
</comment>
<proteinExistence type="predicted"/>
<dbReference type="Proteomes" id="UP000597853">
    <property type="component" value="Unassembled WGS sequence"/>
</dbReference>
<gene>
    <name evidence="1" type="ORF">GCM10010285_22970</name>
</gene>
<sequence>MRVSHLRRSRRFGNRRWLWGGACGEAVPVRGAVPAEAVPVRGAVPPDRVLPPRVGRCLEIGRCLQA</sequence>
<protein>
    <submittedName>
        <fullName evidence="1">Uncharacterized protein</fullName>
    </submittedName>
</protein>
<accession>A0ABQ2SXR2</accession>
<keyword evidence="2" id="KW-1185">Reference proteome</keyword>
<reference evidence="2" key="1">
    <citation type="journal article" date="2019" name="Int. J. Syst. Evol. Microbiol.">
        <title>The Global Catalogue of Microorganisms (GCM) 10K type strain sequencing project: providing services to taxonomists for standard genome sequencing and annotation.</title>
        <authorList>
            <consortium name="The Broad Institute Genomics Platform"/>
            <consortium name="The Broad Institute Genome Sequencing Center for Infectious Disease"/>
            <person name="Wu L."/>
            <person name="Ma J."/>
        </authorList>
    </citation>
    <scope>NUCLEOTIDE SEQUENCE [LARGE SCALE GENOMIC DNA]</scope>
    <source>
        <strain evidence="2">JCM 4416</strain>
    </source>
</reference>
<evidence type="ECO:0000313" key="2">
    <source>
        <dbReference type="Proteomes" id="UP000597853"/>
    </source>
</evidence>
<organism evidence="1 2">
    <name type="scientific">Streptomyces pseudogriseolus</name>
    <name type="common">Streptomyces gancidicus</name>
    <name type="synonym">Streptomyces rubiginosus</name>
    <dbReference type="NCBI Taxonomy" id="36817"/>
    <lineage>
        <taxon>Bacteria</taxon>
        <taxon>Bacillati</taxon>
        <taxon>Actinomycetota</taxon>
        <taxon>Actinomycetes</taxon>
        <taxon>Kitasatosporales</taxon>
        <taxon>Streptomycetaceae</taxon>
        <taxon>Streptomyces</taxon>
        <taxon>Streptomyces pseudogriseolus group</taxon>
    </lineage>
</organism>
<dbReference type="EMBL" id="BMTX01000005">
    <property type="protein sequence ID" value="GGS43043.1"/>
    <property type="molecule type" value="Genomic_DNA"/>
</dbReference>